<name>A0ABU3NR74_9CHLR</name>
<dbReference type="PANTHER" id="PTHR30290">
    <property type="entry name" value="PERIPLASMIC BINDING COMPONENT OF ABC TRANSPORTER"/>
    <property type="match status" value="1"/>
</dbReference>
<evidence type="ECO:0000259" key="2">
    <source>
        <dbReference type="Pfam" id="PF00496"/>
    </source>
</evidence>
<keyword evidence="1" id="KW-0472">Membrane</keyword>
<dbReference type="EMBL" id="JAUHMF010000002">
    <property type="protein sequence ID" value="MDT8898713.1"/>
    <property type="molecule type" value="Genomic_DNA"/>
</dbReference>
<reference evidence="3 4" key="1">
    <citation type="submission" date="2023-07" db="EMBL/GenBank/DDBJ databases">
        <title>Novel species of Thermanaerothrix with wide hydrolytic capabilities.</title>
        <authorList>
            <person name="Zayulina K.S."/>
            <person name="Podosokorskaya O.A."/>
            <person name="Elcheninov A.G."/>
        </authorList>
    </citation>
    <scope>NUCLEOTIDE SEQUENCE [LARGE SCALE GENOMIC DNA]</scope>
    <source>
        <strain evidence="3 4">4228-RoL</strain>
    </source>
</reference>
<dbReference type="InterPro" id="IPR000914">
    <property type="entry name" value="SBP_5_dom"/>
</dbReference>
<dbReference type="Pfam" id="PF00496">
    <property type="entry name" value="SBP_bac_5"/>
    <property type="match status" value="1"/>
</dbReference>
<keyword evidence="1" id="KW-0812">Transmembrane</keyword>
<dbReference type="PIRSF" id="PIRSF002741">
    <property type="entry name" value="MppA"/>
    <property type="match status" value="1"/>
</dbReference>
<dbReference type="Gene3D" id="3.10.105.10">
    <property type="entry name" value="Dipeptide-binding Protein, Domain 3"/>
    <property type="match status" value="1"/>
</dbReference>
<keyword evidence="4" id="KW-1185">Reference proteome</keyword>
<evidence type="ECO:0000313" key="4">
    <source>
        <dbReference type="Proteomes" id="UP001254165"/>
    </source>
</evidence>
<comment type="caution">
    <text evidence="3">The sequence shown here is derived from an EMBL/GenBank/DDBJ whole genome shotgun (WGS) entry which is preliminary data.</text>
</comment>
<dbReference type="Proteomes" id="UP001254165">
    <property type="component" value="Unassembled WGS sequence"/>
</dbReference>
<feature type="domain" description="Solute-binding protein family 5" evidence="2">
    <location>
        <begin position="99"/>
        <end position="457"/>
    </location>
</feature>
<keyword evidence="1" id="KW-1133">Transmembrane helix</keyword>
<dbReference type="SUPFAM" id="SSF53850">
    <property type="entry name" value="Periplasmic binding protein-like II"/>
    <property type="match status" value="1"/>
</dbReference>
<proteinExistence type="predicted"/>
<dbReference type="InterPro" id="IPR030678">
    <property type="entry name" value="Peptide/Ni-bd"/>
</dbReference>
<dbReference type="CDD" id="cd08512">
    <property type="entry name" value="PBP2_NikA_DppA_OppA_like_7"/>
    <property type="match status" value="1"/>
</dbReference>
<evidence type="ECO:0000256" key="1">
    <source>
        <dbReference type="SAM" id="Phobius"/>
    </source>
</evidence>
<dbReference type="Gene3D" id="3.40.190.10">
    <property type="entry name" value="Periplasmic binding protein-like II"/>
    <property type="match status" value="1"/>
</dbReference>
<dbReference type="RefSeq" id="WP_315625375.1">
    <property type="nucleotide sequence ID" value="NZ_JAUHMF010000002.1"/>
</dbReference>
<gene>
    <name evidence="3" type="ORF">QYE77_10570</name>
</gene>
<sequence length="543" mass="61672">MAITKVTRVEPFLNPVHSKGGEMKRRFVLITVLALLGILLSACGGGGAASNQKPLKFAVYALNSEPLTSWDPAIEYSNGIHVHNNMYEQLLRYDAINKKIIPLLAESYTISDDGLTWTFKLRQGVKFQNGDPLTAEDVKYSIERTMQLGAGASYIWSAVNAINVVDPQTVEFKLSYKAPLDLIASTGYAAFIYSKKCVKEDNTWIDEAKGCGTGPYMLKSSKWGDEVILEKYADYWGGWQENSFDVVIFRKVAEPATRRQMIETGEATITVELPYTDIEALKNNPNVTVYVEPSFQNLIAMFNTQKAPLDNVDVRRALSYAFPYEQVIKTAIGGYGRQSYGMVPYGLWGWSDKLPRYEYNLDKAREYLQKAGYGEGGFKLLLTYTAGNEAEKSAAELYKSELAKLNIDLEIRGMPWDSQWELAKGAPENRQDILMMYWWPDMPSPYSMLYSTFHSEDEPLFNLAYYKNPQFDQLIDTANEITSTDFAKAEQMFIEAQRILLDEAVSLFIYDREDVWVTVKNLQGFKFNPAYPTVVFFHELTMK</sequence>
<organism evidence="3 4">
    <name type="scientific">Thermanaerothrix solaris</name>
    <dbReference type="NCBI Taxonomy" id="3058434"/>
    <lineage>
        <taxon>Bacteria</taxon>
        <taxon>Bacillati</taxon>
        <taxon>Chloroflexota</taxon>
        <taxon>Anaerolineae</taxon>
        <taxon>Anaerolineales</taxon>
        <taxon>Anaerolineaceae</taxon>
        <taxon>Thermanaerothrix</taxon>
    </lineage>
</organism>
<dbReference type="PANTHER" id="PTHR30290:SF34">
    <property type="entry name" value="ABC TRANSPORTER, PERIPLASMIC OLIGO-PEPTIDE BINDING PROTEIN, PUTATIVE-RELATED"/>
    <property type="match status" value="1"/>
</dbReference>
<evidence type="ECO:0000313" key="3">
    <source>
        <dbReference type="EMBL" id="MDT8898713.1"/>
    </source>
</evidence>
<protein>
    <submittedName>
        <fullName evidence="3">ABC transporter substrate-binding protein</fullName>
    </submittedName>
</protein>
<accession>A0ABU3NR74</accession>
<dbReference type="InterPro" id="IPR039424">
    <property type="entry name" value="SBP_5"/>
</dbReference>
<feature type="transmembrane region" description="Helical" evidence="1">
    <location>
        <begin position="27"/>
        <end position="49"/>
    </location>
</feature>
<dbReference type="Gene3D" id="3.90.76.10">
    <property type="entry name" value="Dipeptide-binding Protein, Domain 1"/>
    <property type="match status" value="1"/>
</dbReference>